<organism evidence="2 3">
    <name type="scientific">Talaromyces rugulosus</name>
    <name type="common">Penicillium rugulosum</name>
    <dbReference type="NCBI Taxonomy" id="121627"/>
    <lineage>
        <taxon>Eukaryota</taxon>
        <taxon>Fungi</taxon>
        <taxon>Dikarya</taxon>
        <taxon>Ascomycota</taxon>
        <taxon>Pezizomycotina</taxon>
        <taxon>Eurotiomycetes</taxon>
        <taxon>Eurotiomycetidae</taxon>
        <taxon>Eurotiales</taxon>
        <taxon>Trichocomaceae</taxon>
        <taxon>Talaromyces</taxon>
        <taxon>Talaromyces sect. Islandici</taxon>
    </lineage>
</organism>
<gene>
    <name evidence="2" type="ORF">TRUGW13939_11212</name>
</gene>
<evidence type="ECO:0000313" key="3">
    <source>
        <dbReference type="Proteomes" id="UP000509510"/>
    </source>
</evidence>
<accession>A0A7H8RC52</accession>
<evidence type="ECO:0000313" key="2">
    <source>
        <dbReference type="EMBL" id="QKX64039.1"/>
    </source>
</evidence>
<feature type="compositionally biased region" description="Basic and acidic residues" evidence="1">
    <location>
        <begin position="106"/>
        <end position="129"/>
    </location>
</feature>
<dbReference type="KEGG" id="trg:TRUGW13939_11212"/>
<name>A0A7H8RC52_TALRU</name>
<keyword evidence="3" id="KW-1185">Reference proteome</keyword>
<feature type="compositionally biased region" description="Low complexity" evidence="1">
    <location>
        <begin position="1324"/>
        <end position="1342"/>
    </location>
</feature>
<proteinExistence type="predicted"/>
<feature type="region of interest" description="Disordered" evidence="1">
    <location>
        <begin position="106"/>
        <end position="134"/>
    </location>
</feature>
<protein>
    <submittedName>
        <fullName evidence="2">Uncharacterized protein</fullName>
    </submittedName>
</protein>
<dbReference type="OrthoDB" id="2992173at2759"/>
<feature type="region of interest" description="Disordered" evidence="1">
    <location>
        <begin position="1383"/>
        <end position="1414"/>
    </location>
</feature>
<feature type="region of interest" description="Disordered" evidence="1">
    <location>
        <begin position="1307"/>
        <end position="1350"/>
    </location>
</feature>
<dbReference type="GeneID" id="55998690"/>
<feature type="compositionally biased region" description="Acidic residues" evidence="1">
    <location>
        <begin position="1310"/>
        <end position="1321"/>
    </location>
</feature>
<sequence length="1414" mass="159639">MSEPLLVPIQLDAFVLNPKVCGTPDKVESRICPITQPNYTFLRYEDFVAESDVQPYADLHNAAPASHNSRTTDLGTGHHRRNRHGVYIHWSLPRVYRAGVSLADSVGDKSRRDQERQRRGLEKETDDAKPSAAPEYIDPPTRWLVVRKLDLDTIQPVEARASFEEFTAWVIEGDYLWKLDDIPPHYDLQVDVSPFLAGDPDKDVDVGAQAEVFIGRKTLLKEWVDDTPRNPPRIPVLGSGNQLFADFQQHNSNVFSMLDNFAYGDPKSPEYLDVAEASYYVIGWHWKDEADPLWMDDNRPRSERLDSLFMSLQGGGNAWLDATGPTRLLCHGAMYNVQWDWNKKPETPADKFARRLHDQSNPAVSVGTTALDALMTYCKARRRDTGDSDTATDLEKKILSLQALLHTHDDGVEGQREAIDTVYNWNFTRSPGGIRYFLATSDDPQAKPLQIDDESQRNLKTLNQRQILQESCLRAVDQLRWDLFALWWKYITDPGNADGSNNQQFESDVLEIRDRIVNLGGKIRSLEGEIQGLKSMEAIRSGTHQPYYQARDPTLLVGGIDQGWPSDYLSPLSVRLQSQTISSTEDEPIPDGLKTVYEQMKERLASSMSQHMLGAARRLFGEFHSLMSQSGRQPSLGRYFPQFHDKLDGYARDEWNQRQPWRPLYMEWEAEYIHIPFEHWYLGEQTARLSENSQVRYGVKVQSGAPLWEELAKPSNDGKHSSLDRRLISGRGLILPQPSFSLDARIRQLFSSMPEQELEKHITKEHRRNLLDQIPRLPYLSAPLSGLTDGLLTLAHGTHIKPLARTIGPAGERMTAIKSACVPQAGFDDKALEMIQGNSALTPLAATVAWPDQAHCPFKPVTHGQVRFRKLNIIDKFGQTLVAIDPEPRTTVPRPLYPCISDLYEPQKLNQQDANTVLPGRDGNCQFFQIPPQIGQNSRLNACFVTRSEPGTSSRNEKQAYWRPTTEWENPIWGWVVTNYADEGIQFFLPDGTFYCEVRVGGQLETVKTPKWMPFKPDASTGAQDDPNRKQFDALIVKLGDVDYLRAFWYMVVNALESLPPTPNSYAQYLTAIVGKPLALVNMGWSLELDRPPLQNQATNTMAKEPSLSLTIQPGKPSYELKVKLGDKEREYDGMVGYFNMTETEDHAEGNELSLDTIQTYFATADDKFPSLKAITPETHPKFRPFWESPWRSDPPSGSDFCNPAEYDNRRNKHLQVYGAIVDPFTAIHAYSSFLPAQSLQLAPWTWQDAMSKVTAFFHAGPITLTADVKEYDPARALTQDNMNEDPPHQVGLPGLTGGKWSWLQPYVDPSDELSTEDEGTDSGGSDASSPADADSQPPSESAGLTPPIFNSYEIGQTEKRLAKPGFESGPYTAIEGFLHLRRPIMMDQPEQEGDEVQSHVQELENQEPREGHD</sequence>
<reference evidence="3" key="1">
    <citation type="submission" date="2020-06" db="EMBL/GenBank/DDBJ databases">
        <title>A chromosome-scale genome assembly of Talaromyces rugulosus W13939.</title>
        <authorList>
            <person name="Wang B."/>
            <person name="Guo L."/>
            <person name="Ye K."/>
            <person name="Wang L."/>
        </authorList>
    </citation>
    <scope>NUCLEOTIDE SEQUENCE [LARGE SCALE GENOMIC DNA]</scope>
    <source>
        <strain evidence="3">W13939</strain>
    </source>
</reference>
<dbReference type="EMBL" id="CP055903">
    <property type="protein sequence ID" value="QKX64039.1"/>
    <property type="molecule type" value="Genomic_DNA"/>
</dbReference>
<evidence type="ECO:0000256" key="1">
    <source>
        <dbReference type="SAM" id="MobiDB-lite"/>
    </source>
</evidence>
<dbReference type="RefSeq" id="XP_035350213.1">
    <property type="nucleotide sequence ID" value="XM_035494320.1"/>
</dbReference>
<dbReference type="Proteomes" id="UP000509510">
    <property type="component" value="Chromosome VI"/>
</dbReference>